<sequence>MAHGGKSIAIARYITMEVMTNLTITSLPALFINLAFHPGN</sequence>
<dbReference type="EMBL" id="GBRH01262801">
    <property type="protein sequence ID" value="JAD35094.1"/>
    <property type="molecule type" value="Transcribed_RNA"/>
</dbReference>
<proteinExistence type="predicted"/>
<name>A0A0A8Z6V9_ARUDO</name>
<protein>
    <submittedName>
        <fullName evidence="1">Uncharacterized protein</fullName>
    </submittedName>
</protein>
<evidence type="ECO:0000313" key="1">
    <source>
        <dbReference type="EMBL" id="JAD35094.1"/>
    </source>
</evidence>
<organism evidence="1">
    <name type="scientific">Arundo donax</name>
    <name type="common">Giant reed</name>
    <name type="synonym">Donax arundinaceus</name>
    <dbReference type="NCBI Taxonomy" id="35708"/>
    <lineage>
        <taxon>Eukaryota</taxon>
        <taxon>Viridiplantae</taxon>
        <taxon>Streptophyta</taxon>
        <taxon>Embryophyta</taxon>
        <taxon>Tracheophyta</taxon>
        <taxon>Spermatophyta</taxon>
        <taxon>Magnoliopsida</taxon>
        <taxon>Liliopsida</taxon>
        <taxon>Poales</taxon>
        <taxon>Poaceae</taxon>
        <taxon>PACMAD clade</taxon>
        <taxon>Arundinoideae</taxon>
        <taxon>Arundineae</taxon>
        <taxon>Arundo</taxon>
    </lineage>
</organism>
<dbReference type="AlphaFoldDB" id="A0A0A8Z6V9"/>
<accession>A0A0A8Z6V9</accession>
<reference evidence="1" key="2">
    <citation type="journal article" date="2015" name="Data Brief">
        <title>Shoot transcriptome of the giant reed, Arundo donax.</title>
        <authorList>
            <person name="Barrero R.A."/>
            <person name="Guerrero F.D."/>
            <person name="Moolhuijzen P."/>
            <person name="Goolsby J.A."/>
            <person name="Tidwell J."/>
            <person name="Bellgard S.E."/>
            <person name="Bellgard M.I."/>
        </authorList>
    </citation>
    <scope>NUCLEOTIDE SEQUENCE</scope>
    <source>
        <tissue evidence="1">Shoot tissue taken approximately 20 cm above the soil surface</tissue>
    </source>
</reference>
<reference evidence="1" key="1">
    <citation type="submission" date="2014-09" db="EMBL/GenBank/DDBJ databases">
        <authorList>
            <person name="Magalhaes I.L.F."/>
            <person name="Oliveira U."/>
            <person name="Santos F.R."/>
            <person name="Vidigal T.H.D.A."/>
            <person name="Brescovit A.D."/>
            <person name="Santos A.J."/>
        </authorList>
    </citation>
    <scope>NUCLEOTIDE SEQUENCE</scope>
    <source>
        <tissue evidence="1">Shoot tissue taken approximately 20 cm above the soil surface</tissue>
    </source>
</reference>